<evidence type="ECO:0000313" key="2">
    <source>
        <dbReference type="EMBL" id="MPC51757.1"/>
    </source>
</evidence>
<dbReference type="EMBL" id="VSRR010010390">
    <property type="protein sequence ID" value="MPC51757.1"/>
    <property type="molecule type" value="Genomic_DNA"/>
</dbReference>
<comment type="caution">
    <text evidence="2">The sequence shown here is derived from an EMBL/GenBank/DDBJ whole genome shotgun (WGS) entry which is preliminary data.</text>
</comment>
<feature type="region of interest" description="Disordered" evidence="1">
    <location>
        <begin position="52"/>
        <end position="76"/>
    </location>
</feature>
<feature type="region of interest" description="Disordered" evidence="1">
    <location>
        <begin position="1"/>
        <end position="38"/>
    </location>
</feature>
<protein>
    <submittedName>
        <fullName evidence="2">Uncharacterized protein</fullName>
    </submittedName>
</protein>
<keyword evidence="3" id="KW-1185">Reference proteome</keyword>
<name>A0A5B7G2H6_PORTR</name>
<organism evidence="2 3">
    <name type="scientific">Portunus trituberculatus</name>
    <name type="common">Swimming crab</name>
    <name type="synonym">Neptunus trituberculatus</name>
    <dbReference type="NCBI Taxonomy" id="210409"/>
    <lineage>
        <taxon>Eukaryota</taxon>
        <taxon>Metazoa</taxon>
        <taxon>Ecdysozoa</taxon>
        <taxon>Arthropoda</taxon>
        <taxon>Crustacea</taxon>
        <taxon>Multicrustacea</taxon>
        <taxon>Malacostraca</taxon>
        <taxon>Eumalacostraca</taxon>
        <taxon>Eucarida</taxon>
        <taxon>Decapoda</taxon>
        <taxon>Pleocyemata</taxon>
        <taxon>Brachyura</taxon>
        <taxon>Eubrachyura</taxon>
        <taxon>Portunoidea</taxon>
        <taxon>Portunidae</taxon>
        <taxon>Portuninae</taxon>
        <taxon>Portunus</taxon>
    </lineage>
</organism>
<sequence>MGVTNPQERTGVRPAGDRFQLPEASADPDGGRRKALRPAALRGAVGVCVQHGMEGSSLTQPPSPPLDGPRPHFTLP</sequence>
<reference evidence="2 3" key="1">
    <citation type="submission" date="2019-05" db="EMBL/GenBank/DDBJ databases">
        <title>Another draft genome of Portunus trituberculatus and its Hox gene families provides insights of decapod evolution.</title>
        <authorList>
            <person name="Jeong J.-H."/>
            <person name="Song I."/>
            <person name="Kim S."/>
            <person name="Choi T."/>
            <person name="Kim D."/>
            <person name="Ryu S."/>
            <person name="Kim W."/>
        </authorList>
    </citation>
    <scope>NUCLEOTIDE SEQUENCE [LARGE SCALE GENOMIC DNA]</scope>
    <source>
        <tissue evidence="2">Muscle</tissue>
    </source>
</reference>
<accession>A0A5B7G2H6</accession>
<dbReference type="AlphaFoldDB" id="A0A5B7G2H6"/>
<gene>
    <name evidence="2" type="ORF">E2C01_045610</name>
</gene>
<evidence type="ECO:0000256" key="1">
    <source>
        <dbReference type="SAM" id="MobiDB-lite"/>
    </source>
</evidence>
<dbReference type="Proteomes" id="UP000324222">
    <property type="component" value="Unassembled WGS sequence"/>
</dbReference>
<evidence type="ECO:0000313" key="3">
    <source>
        <dbReference type="Proteomes" id="UP000324222"/>
    </source>
</evidence>
<proteinExistence type="predicted"/>